<gene>
    <name evidence="1" type="ORF">LEA_03272</name>
</gene>
<dbReference type="AlphaFoldDB" id="K1V457"/>
<evidence type="ECO:0000313" key="1">
    <source>
        <dbReference type="EMBL" id="EKC78641.1"/>
    </source>
</evidence>
<name>K1V457_9ZZZZ</name>
<organism evidence="1">
    <name type="scientific">human gut metagenome</name>
    <dbReference type="NCBI Taxonomy" id="408170"/>
    <lineage>
        <taxon>unclassified sequences</taxon>
        <taxon>metagenomes</taxon>
        <taxon>organismal metagenomes</taxon>
    </lineage>
</organism>
<proteinExistence type="predicted"/>
<sequence length="61" mass="6692">MGSLFEWITDWIKEGLIDAITGQYTSIFNSVNNQVADVANQVGQTPQGWNGGVFSMIQNLS</sequence>
<reference evidence="1" key="1">
    <citation type="journal article" date="2013" name="Environ. Microbiol.">
        <title>Microbiota from the distal guts of lean and obese adolescents exhibit partial functional redundancy besides clear differences in community structure.</title>
        <authorList>
            <person name="Ferrer M."/>
            <person name="Ruiz A."/>
            <person name="Lanza F."/>
            <person name="Haange S.B."/>
            <person name="Oberbach A."/>
            <person name="Till H."/>
            <person name="Bargiela R."/>
            <person name="Campoy C."/>
            <person name="Segura M.T."/>
            <person name="Richter M."/>
            <person name="von Bergen M."/>
            <person name="Seifert J."/>
            <person name="Suarez A."/>
        </authorList>
    </citation>
    <scope>NUCLEOTIDE SEQUENCE</scope>
</reference>
<dbReference type="Pfam" id="PF19478">
    <property type="entry name" value="TrbL_2"/>
    <property type="match status" value="1"/>
</dbReference>
<feature type="non-terminal residue" evidence="1">
    <location>
        <position position="61"/>
    </location>
</feature>
<protein>
    <submittedName>
        <fullName evidence="1">Uncharacterized protein</fullName>
    </submittedName>
</protein>
<dbReference type="EMBL" id="AJWY01002176">
    <property type="protein sequence ID" value="EKC78641.1"/>
    <property type="molecule type" value="Genomic_DNA"/>
</dbReference>
<dbReference type="InterPro" id="IPR045798">
    <property type="entry name" value="TrbL_Firmicutes"/>
</dbReference>
<accession>K1V457</accession>
<comment type="caution">
    <text evidence="1">The sequence shown here is derived from an EMBL/GenBank/DDBJ whole genome shotgun (WGS) entry which is preliminary data.</text>
</comment>